<reference evidence="4" key="1">
    <citation type="submission" date="2017-06" db="EMBL/GenBank/DDBJ databases">
        <authorList>
            <person name="Varghese N."/>
            <person name="Submissions S."/>
        </authorList>
    </citation>
    <scope>NUCLEOTIDE SEQUENCE [LARGE SCALE GENOMIC DNA]</scope>
    <source>
        <strain evidence="4">NKM1</strain>
    </source>
</reference>
<dbReference type="Gene3D" id="3.10.450.50">
    <property type="match status" value="1"/>
</dbReference>
<evidence type="ECO:0000259" key="2">
    <source>
        <dbReference type="Pfam" id="PF14534"/>
    </source>
</evidence>
<feature type="region of interest" description="Disordered" evidence="1">
    <location>
        <begin position="179"/>
        <end position="201"/>
    </location>
</feature>
<dbReference type="InterPro" id="IPR011944">
    <property type="entry name" value="Steroid_delta5-4_isomerase"/>
</dbReference>
<dbReference type="Proteomes" id="UP000198432">
    <property type="component" value="Unassembled WGS sequence"/>
</dbReference>
<sequence length="201" mass="22152">MLIPNGLSRVCPLSGGAKGGTCNAAPPWAMVSGNGLAYANLAMSYSSTDSPERIPQVFIEAWNNRDPEKLASLFDEDAEFINVTGLWWHNRDAIQKAHAYGLRTIFSNSTLRLLRTKVKYLSETVAVVQARMKLTGQTPVGDVSSPGQRRNIFTFVVHKAGETWSCASAQNTDIVPNMETHVRDEKGQLRPADYRKPEDTA</sequence>
<feature type="compositionally biased region" description="Basic and acidic residues" evidence="1">
    <location>
        <begin position="180"/>
        <end position="201"/>
    </location>
</feature>
<evidence type="ECO:0000313" key="4">
    <source>
        <dbReference type="Proteomes" id="UP000198432"/>
    </source>
</evidence>
<dbReference type="InterPro" id="IPR032710">
    <property type="entry name" value="NTF2-like_dom_sf"/>
</dbReference>
<dbReference type="Pfam" id="PF14534">
    <property type="entry name" value="DUF4440"/>
    <property type="match status" value="1"/>
</dbReference>
<evidence type="ECO:0000256" key="1">
    <source>
        <dbReference type="SAM" id="MobiDB-lite"/>
    </source>
</evidence>
<dbReference type="SUPFAM" id="SSF54427">
    <property type="entry name" value="NTF2-like"/>
    <property type="match status" value="1"/>
</dbReference>
<accession>A0A239GPU0</accession>
<feature type="domain" description="DUF4440" evidence="2">
    <location>
        <begin position="58"/>
        <end position="164"/>
    </location>
</feature>
<dbReference type="EMBL" id="FZOQ01000011">
    <property type="protein sequence ID" value="SNS70842.1"/>
    <property type="molecule type" value="Genomic_DNA"/>
</dbReference>
<keyword evidence="4" id="KW-1185">Reference proteome</keyword>
<dbReference type="AlphaFoldDB" id="A0A239GPU0"/>
<gene>
    <name evidence="3" type="ORF">SAMN06296052_111160</name>
</gene>
<evidence type="ECO:0000313" key="3">
    <source>
        <dbReference type="EMBL" id="SNS70842.1"/>
    </source>
</evidence>
<organism evidence="3 4">
    <name type="scientific">Pontibacter ummariensis</name>
    <dbReference type="NCBI Taxonomy" id="1610492"/>
    <lineage>
        <taxon>Bacteria</taxon>
        <taxon>Pseudomonadati</taxon>
        <taxon>Bacteroidota</taxon>
        <taxon>Cytophagia</taxon>
        <taxon>Cytophagales</taxon>
        <taxon>Hymenobacteraceae</taxon>
        <taxon>Pontibacter</taxon>
    </lineage>
</organism>
<proteinExistence type="predicted"/>
<dbReference type="InterPro" id="IPR027843">
    <property type="entry name" value="DUF4440"/>
</dbReference>
<name>A0A239GPU0_9BACT</name>
<protein>
    <recommendedName>
        <fullName evidence="2">DUF4440 domain-containing protein</fullName>
    </recommendedName>
</protein>
<dbReference type="NCBIfam" id="TIGR02246">
    <property type="entry name" value="SgcJ/EcaC family oxidoreductase"/>
    <property type="match status" value="1"/>
</dbReference>